<proteinExistence type="predicted"/>
<reference evidence="2" key="1">
    <citation type="journal article" date="2023" name="G3 (Bethesda)">
        <title>A reference genome for the long-term kleptoplast-retaining sea slug Elysia crispata morphotype clarki.</title>
        <authorList>
            <person name="Eastman K.E."/>
            <person name="Pendleton A.L."/>
            <person name="Shaikh M.A."/>
            <person name="Suttiyut T."/>
            <person name="Ogas R."/>
            <person name="Tomko P."/>
            <person name="Gavelis G."/>
            <person name="Widhalm J.R."/>
            <person name="Wisecaver J.H."/>
        </authorList>
    </citation>
    <scope>NUCLEOTIDE SEQUENCE</scope>
    <source>
        <strain evidence="2">ECLA1</strain>
    </source>
</reference>
<evidence type="ECO:0000313" key="2">
    <source>
        <dbReference type="EMBL" id="KAK3779645.1"/>
    </source>
</evidence>
<evidence type="ECO:0000313" key="3">
    <source>
        <dbReference type="Proteomes" id="UP001283361"/>
    </source>
</evidence>
<dbReference type="AlphaFoldDB" id="A0AAE1A1T9"/>
<feature type="region of interest" description="Disordered" evidence="1">
    <location>
        <begin position="77"/>
        <end position="96"/>
    </location>
</feature>
<protein>
    <submittedName>
        <fullName evidence="2">Uncharacterized protein</fullName>
    </submittedName>
</protein>
<name>A0AAE1A1T9_9GAST</name>
<sequence length="96" mass="11258">MFLFPGRCALNSEESLHRVRLHPGKFRNQIWNLYGEGLLVNLHYWLSLWSDGSNKLEIWQNENEPFPPLGRLGETRRKAAEAKSQVNPMKPQVYHN</sequence>
<accession>A0AAE1A1T9</accession>
<dbReference type="EMBL" id="JAWDGP010002819">
    <property type="protein sequence ID" value="KAK3779645.1"/>
    <property type="molecule type" value="Genomic_DNA"/>
</dbReference>
<evidence type="ECO:0000256" key="1">
    <source>
        <dbReference type="SAM" id="MobiDB-lite"/>
    </source>
</evidence>
<comment type="caution">
    <text evidence="2">The sequence shown here is derived from an EMBL/GenBank/DDBJ whole genome shotgun (WGS) entry which is preliminary data.</text>
</comment>
<organism evidence="2 3">
    <name type="scientific">Elysia crispata</name>
    <name type="common">lettuce slug</name>
    <dbReference type="NCBI Taxonomy" id="231223"/>
    <lineage>
        <taxon>Eukaryota</taxon>
        <taxon>Metazoa</taxon>
        <taxon>Spiralia</taxon>
        <taxon>Lophotrochozoa</taxon>
        <taxon>Mollusca</taxon>
        <taxon>Gastropoda</taxon>
        <taxon>Heterobranchia</taxon>
        <taxon>Euthyneura</taxon>
        <taxon>Panpulmonata</taxon>
        <taxon>Sacoglossa</taxon>
        <taxon>Placobranchoidea</taxon>
        <taxon>Plakobranchidae</taxon>
        <taxon>Elysia</taxon>
    </lineage>
</organism>
<keyword evidence="3" id="KW-1185">Reference proteome</keyword>
<gene>
    <name evidence="2" type="ORF">RRG08_040368</name>
</gene>
<dbReference type="Proteomes" id="UP001283361">
    <property type="component" value="Unassembled WGS sequence"/>
</dbReference>